<dbReference type="Proteomes" id="UP000215027">
    <property type="component" value="Chromosome II"/>
</dbReference>
<protein>
    <submittedName>
        <fullName evidence="1">Uncharacterized protein</fullName>
    </submittedName>
</protein>
<dbReference type="InterPro" id="IPR049253">
    <property type="entry name" value="DUF6886"/>
</dbReference>
<dbReference type="AlphaFoldDB" id="A0A160T7F7"/>
<keyword evidence="2" id="KW-1185">Reference proteome</keyword>
<accession>A0A160T7F7</accession>
<evidence type="ECO:0000313" key="2">
    <source>
        <dbReference type="Proteomes" id="UP000215027"/>
    </source>
</evidence>
<name>A0A160T7F7_9CHLR</name>
<sequence>MPPEPVPERLYHVSDRPGIPIFEPRPAAPDHPLNLARPVVWAVGERLLHNFLLPRDCPRVTFYARPDSDPADVEKLMGITAAHYVVAIESGWLEAVRATTLHLYEFSPTGFELVDEGAAYFVSEAAVSPLSVHRIDDLLGELARRDVELRLTPSLWPLRDAVLASSLQYSFIRMRNARAKEE</sequence>
<organism evidence="1 2">
    <name type="scientific">Candidatus Promineifilum breve</name>
    <dbReference type="NCBI Taxonomy" id="1806508"/>
    <lineage>
        <taxon>Bacteria</taxon>
        <taxon>Bacillati</taxon>
        <taxon>Chloroflexota</taxon>
        <taxon>Ardenticatenia</taxon>
        <taxon>Candidatus Promineifilales</taxon>
        <taxon>Candidatus Promineifilaceae</taxon>
        <taxon>Candidatus Promineifilum</taxon>
    </lineage>
</organism>
<dbReference type="OrthoDB" id="156685at2"/>
<dbReference type="EMBL" id="LN890656">
    <property type="protein sequence ID" value="CUS05912.1"/>
    <property type="molecule type" value="Genomic_DNA"/>
</dbReference>
<dbReference type="KEGG" id="pbf:CFX0092_B0378"/>
<dbReference type="Pfam" id="PF21820">
    <property type="entry name" value="DUF6886"/>
    <property type="match status" value="1"/>
</dbReference>
<dbReference type="RefSeq" id="WP_095045262.1">
    <property type="nucleotide sequence ID" value="NZ_LN890656.1"/>
</dbReference>
<evidence type="ECO:0000313" key="1">
    <source>
        <dbReference type="EMBL" id="CUS05912.1"/>
    </source>
</evidence>
<reference evidence="1" key="1">
    <citation type="submission" date="2016-01" db="EMBL/GenBank/DDBJ databases">
        <authorList>
            <person name="Mcilroy J.S."/>
            <person name="Karst M S."/>
            <person name="Albertsen M."/>
        </authorList>
    </citation>
    <scope>NUCLEOTIDE SEQUENCE</scope>
    <source>
        <strain evidence="1">Cfx-K</strain>
    </source>
</reference>
<proteinExistence type="predicted"/>
<gene>
    <name evidence="1" type="ORF">CFX0092_B0378</name>
</gene>